<dbReference type="GO" id="GO:0110032">
    <property type="term" value="P:positive regulation of G2/MI transition of meiotic cell cycle"/>
    <property type="evidence" value="ECO:0007669"/>
    <property type="project" value="TreeGrafter"/>
</dbReference>
<dbReference type="GO" id="GO:0000086">
    <property type="term" value="P:G2/M transition of mitotic cell cycle"/>
    <property type="evidence" value="ECO:0007669"/>
    <property type="project" value="TreeGrafter"/>
</dbReference>
<dbReference type="PANTHER" id="PTHR10828:SF76">
    <property type="entry name" value="M-PHASE INDUCER PHOSPHATASE"/>
    <property type="match status" value="1"/>
</dbReference>
<reference evidence="10" key="1">
    <citation type="submission" date="2011-05" db="EMBL/GenBank/DDBJ databases">
        <authorList>
            <person name="Richards S.R."/>
            <person name="Qu J."/>
            <person name="Jiang H."/>
            <person name="Jhangiani S.N."/>
            <person name="Agravi P."/>
            <person name="Goodspeed R."/>
            <person name="Gross S."/>
            <person name="Mandapat C."/>
            <person name="Jackson L."/>
            <person name="Mathew T."/>
            <person name="Pu L."/>
            <person name="Thornton R."/>
            <person name="Saada N."/>
            <person name="Wilczek-Boney K.B."/>
            <person name="Lee S."/>
            <person name="Kovar C."/>
            <person name="Wu Y."/>
            <person name="Scherer S.E."/>
            <person name="Worley K.C."/>
            <person name="Muzny D.M."/>
            <person name="Gibbs R."/>
        </authorList>
    </citation>
    <scope>NUCLEOTIDE SEQUENCE</scope>
    <source>
        <strain evidence="10">Brora</strain>
    </source>
</reference>
<dbReference type="GO" id="GO:0005737">
    <property type="term" value="C:cytoplasm"/>
    <property type="evidence" value="ECO:0007669"/>
    <property type="project" value="TreeGrafter"/>
</dbReference>
<dbReference type="SUPFAM" id="SSF52821">
    <property type="entry name" value="Rhodanese/Cell cycle control phosphatase"/>
    <property type="match status" value="1"/>
</dbReference>
<dbReference type="FunFam" id="3.40.250.10:FF:000036">
    <property type="entry name" value="M-phase inducer phosphatase"/>
    <property type="match status" value="1"/>
</dbReference>
<dbReference type="GO" id="GO:0010256">
    <property type="term" value="P:endomembrane system organization"/>
    <property type="evidence" value="ECO:0007669"/>
    <property type="project" value="UniProtKB-ARBA"/>
</dbReference>
<keyword evidence="2 7" id="KW-0132">Cell division</keyword>
<dbReference type="OMA" id="GHCEMAD"/>
<dbReference type="PROSITE" id="PS50206">
    <property type="entry name" value="RHODANESE_3"/>
    <property type="match status" value="1"/>
</dbReference>
<dbReference type="GO" id="GO:0009794">
    <property type="term" value="P:regulation of mitotic cell cycle, embryonic"/>
    <property type="evidence" value="ECO:0007669"/>
    <property type="project" value="UniProtKB-ARBA"/>
</dbReference>
<dbReference type="GO" id="GO:0032502">
    <property type="term" value="P:developmental process"/>
    <property type="evidence" value="ECO:0007669"/>
    <property type="project" value="UniProtKB-ARBA"/>
</dbReference>
<evidence type="ECO:0000256" key="5">
    <source>
        <dbReference type="ARBA" id="ARBA00023306"/>
    </source>
</evidence>
<dbReference type="SMART" id="SM00450">
    <property type="entry name" value="RHOD"/>
    <property type="match status" value="1"/>
</dbReference>
<name>T1IX00_STRMM</name>
<keyword evidence="10" id="KW-1185">Reference proteome</keyword>
<comment type="catalytic activity">
    <reaction evidence="6 7">
        <text>O-phospho-L-tyrosyl-[protein] + H2O = L-tyrosyl-[protein] + phosphate</text>
        <dbReference type="Rhea" id="RHEA:10684"/>
        <dbReference type="Rhea" id="RHEA-COMP:10136"/>
        <dbReference type="Rhea" id="RHEA-COMP:20101"/>
        <dbReference type="ChEBI" id="CHEBI:15377"/>
        <dbReference type="ChEBI" id="CHEBI:43474"/>
        <dbReference type="ChEBI" id="CHEBI:46858"/>
        <dbReference type="ChEBI" id="CHEBI:61978"/>
        <dbReference type="EC" id="3.1.3.48"/>
    </reaction>
</comment>
<evidence type="ECO:0000256" key="6">
    <source>
        <dbReference type="ARBA" id="ARBA00051722"/>
    </source>
</evidence>
<dbReference type="GO" id="GO:0004725">
    <property type="term" value="F:protein tyrosine phosphatase activity"/>
    <property type="evidence" value="ECO:0007669"/>
    <property type="project" value="UniProtKB-UniRule"/>
</dbReference>
<dbReference type="HOGENOM" id="CLU_014464_1_1_1"/>
<keyword evidence="7" id="KW-0498">Mitosis</keyword>
<proteinExistence type="inferred from homology"/>
<comment type="function">
    <text evidence="7">Tyrosine protein phosphatase which functions as a dosage-dependent inducer of mitotic progression.</text>
</comment>
<evidence type="ECO:0000256" key="3">
    <source>
        <dbReference type="ARBA" id="ARBA00022801"/>
    </source>
</evidence>
<dbReference type="GO" id="GO:0005634">
    <property type="term" value="C:nucleus"/>
    <property type="evidence" value="ECO:0007669"/>
    <property type="project" value="TreeGrafter"/>
</dbReference>
<feature type="domain" description="Rhodanese" evidence="8">
    <location>
        <begin position="52"/>
        <end position="156"/>
    </location>
</feature>
<dbReference type="PRINTS" id="PR00716">
    <property type="entry name" value="MPIPHPHTASE"/>
</dbReference>
<keyword evidence="5 7" id="KW-0131">Cell cycle</keyword>
<dbReference type="Gene3D" id="3.40.250.10">
    <property type="entry name" value="Rhodanese-like domain"/>
    <property type="match status" value="1"/>
</dbReference>
<dbReference type="EC" id="3.1.3.48" evidence="7"/>
<dbReference type="PhylomeDB" id="T1IX00"/>
<evidence type="ECO:0000313" key="9">
    <source>
        <dbReference type="EnsemblMetazoa" id="SMAR005730-PA"/>
    </source>
</evidence>
<dbReference type="InterPro" id="IPR036873">
    <property type="entry name" value="Rhodanese-like_dom_sf"/>
</dbReference>
<evidence type="ECO:0000256" key="2">
    <source>
        <dbReference type="ARBA" id="ARBA00022618"/>
    </source>
</evidence>
<evidence type="ECO:0000313" key="10">
    <source>
        <dbReference type="Proteomes" id="UP000014500"/>
    </source>
</evidence>
<dbReference type="PANTHER" id="PTHR10828">
    <property type="entry name" value="M-PHASE INDUCER PHOSPHATASE DUAL SPECIFICITY PHOSPHATASE CDC25"/>
    <property type="match status" value="1"/>
</dbReference>
<dbReference type="STRING" id="126957.T1IX00"/>
<dbReference type="GO" id="GO:0051301">
    <property type="term" value="P:cell division"/>
    <property type="evidence" value="ECO:0007669"/>
    <property type="project" value="UniProtKB-UniRule"/>
</dbReference>
<keyword evidence="4 7" id="KW-0904">Protein phosphatase</keyword>
<dbReference type="InterPro" id="IPR001763">
    <property type="entry name" value="Rhodanese-like_dom"/>
</dbReference>
<dbReference type="CDD" id="cd01530">
    <property type="entry name" value="Cdc25"/>
    <property type="match status" value="1"/>
</dbReference>
<evidence type="ECO:0000259" key="8">
    <source>
        <dbReference type="PROSITE" id="PS50206"/>
    </source>
</evidence>
<protein>
    <recommendedName>
        <fullName evidence="7">M-phase inducer phosphatase</fullName>
        <ecNumber evidence="7">3.1.3.48</ecNumber>
    </recommendedName>
</protein>
<dbReference type="AlphaFoldDB" id="T1IX00"/>
<evidence type="ECO:0000256" key="4">
    <source>
        <dbReference type="ARBA" id="ARBA00022912"/>
    </source>
</evidence>
<sequence length="197" mass="23054">MNAVQLSFENPDLIGDFTRPYVLPLIAGKHEDLKSISSETMVRVLNGDFTSQIKKHVVIDCRFPYEFEGGHIRGARNIYSKEKLEQEFLQSLRADSKSVVLIFHCEYSSQRGPSMSRFLRGKDRETNEYPNLHYPEIYVLDGGYKAFFECCEELCEPQSYKPMLHPDHGDEMKFYFTQSKKLKKEVKKSRIGRRLKR</sequence>
<dbReference type="Pfam" id="PF00581">
    <property type="entry name" value="Rhodanese"/>
    <property type="match status" value="1"/>
</dbReference>
<dbReference type="EnsemblMetazoa" id="SMAR005730-RA">
    <property type="protein sequence ID" value="SMAR005730-PA"/>
    <property type="gene ID" value="SMAR005730"/>
</dbReference>
<accession>T1IX00</accession>
<dbReference type="Proteomes" id="UP000014500">
    <property type="component" value="Unassembled WGS sequence"/>
</dbReference>
<evidence type="ECO:0000256" key="1">
    <source>
        <dbReference type="ARBA" id="ARBA00011065"/>
    </source>
</evidence>
<reference evidence="9" key="2">
    <citation type="submission" date="2015-02" db="UniProtKB">
        <authorList>
            <consortium name="EnsemblMetazoa"/>
        </authorList>
    </citation>
    <scope>IDENTIFICATION</scope>
</reference>
<dbReference type="EMBL" id="AFFK01020003">
    <property type="status" value="NOT_ANNOTATED_CDS"/>
    <property type="molecule type" value="Genomic_DNA"/>
</dbReference>
<comment type="similarity">
    <text evidence="1 7">Belongs to the MPI phosphatase family.</text>
</comment>
<dbReference type="GO" id="GO:0010971">
    <property type="term" value="P:positive regulation of G2/M transition of mitotic cell cycle"/>
    <property type="evidence" value="ECO:0007669"/>
    <property type="project" value="TreeGrafter"/>
</dbReference>
<dbReference type="InterPro" id="IPR000751">
    <property type="entry name" value="MPI_Phosphatase"/>
</dbReference>
<dbReference type="eggNOG" id="KOG3772">
    <property type="taxonomic scope" value="Eukaryota"/>
</dbReference>
<keyword evidence="3 7" id="KW-0378">Hydrolase</keyword>
<organism evidence="9 10">
    <name type="scientific">Strigamia maritima</name>
    <name type="common">European centipede</name>
    <name type="synonym">Geophilus maritimus</name>
    <dbReference type="NCBI Taxonomy" id="126957"/>
    <lineage>
        <taxon>Eukaryota</taxon>
        <taxon>Metazoa</taxon>
        <taxon>Ecdysozoa</taxon>
        <taxon>Arthropoda</taxon>
        <taxon>Myriapoda</taxon>
        <taxon>Chilopoda</taxon>
        <taxon>Pleurostigmophora</taxon>
        <taxon>Geophilomorpha</taxon>
        <taxon>Linotaeniidae</taxon>
        <taxon>Strigamia</taxon>
    </lineage>
</organism>
<evidence type="ECO:0000256" key="7">
    <source>
        <dbReference type="RuleBase" id="RU368028"/>
    </source>
</evidence>